<comment type="caution">
    <text evidence="1">The sequence shown here is derived from an EMBL/GenBank/DDBJ whole genome shotgun (WGS) entry which is preliminary data.</text>
</comment>
<gene>
    <name evidence="1" type="ORF">RRG08_047132</name>
</gene>
<dbReference type="Proteomes" id="UP001283361">
    <property type="component" value="Unassembled WGS sequence"/>
</dbReference>
<sequence>MSRQYLLSADSQWPVPVTLSDISPALEIKIQPESAQLSHQLLSTTGQPRRNSILHFTPAVSWMCVCVFPRVCGVDQGNEGRQASAPASVSGSCLLQSIRSHEKMVGRSSDWW</sequence>
<evidence type="ECO:0000313" key="2">
    <source>
        <dbReference type="Proteomes" id="UP001283361"/>
    </source>
</evidence>
<evidence type="ECO:0000313" key="1">
    <source>
        <dbReference type="EMBL" id="KAK3791224.1"/>
    </source>
</evidence>
<proteinExistence type="predicted"/>
<protein>
    <submittedName>
        <fullName evidence="1">Uncharacterized protein</fullName>
    </submittedName>
</protein>
<reference evidence="1" key="1">
    <citation type="journal article" date="2023" name="G3 (Bethesda)">
        <title>A reference genome for the long-term kleptoplast-retaining sea slug Elysia crispata morphotype clarki.</title>
        <authorList>
            <person name="Eastman K.E."/>
            <person name="Pendleton A.L."/>
            <person name="Shaikh M.A."/>
            <person name="Suttiyut T."/>
            <person name="Ogas R."/>
            <person name="Tomko P."/>
            <person name="Gavelis G."/>
            <person name="Widhalm J.R."/>
            <person name="Wisecaver J.H."/>
        </authorList>
    </citation>
    <scope>NUCLEOTIDE SEQUENCE</scope>
    <source>
        <strain evidence="1">ECLA1</strain>
    </source>
</reference>
<dbReference type="AlphaFoldDB" id="A0AAE1ANX4"/>
<keyword evidence="2" id="KW-1185">Reference proteome</keyword>
<name>A0AAE1ANX4_9GAST</name>
<dbReference type="EMBL" id="JAWDGP010001480">
    <property type="protein sequence ID" value="KAK3791224.1"/>
    <property type="molecule type" value="Genomic_DNA"/>
</dbReference>
<accession>A0AAE1ANX4</accession>
<organism evidence="1 2">
    <name type="scientific">Elysia crispata</name>
    <name type="common">lettuce slug</name>
    <dbReference type="NCBI Taxonomy" id="231223"/>
    <lineage>
        <taxon>Eukaryota</taxon>
        <taxon>Metazoa</taxon>
        <taxon>Spiralia</taxon>
        <taxon>Lophotrochozoa</taxon>
        <taxon>Mollusca</taxon>
        <taxon>Gastropoda</taxon>
        <taxon>Heterobranchia</taxon>
        <taxon>Euthyneura</taxon>
        <taxon>Panpulmonata</taxon>
        <taxon>Sacoglossa</taxon>
        <taxon>Placobranchoidea</taxon>
        <taxon>Plakobranchidae</taxon>
        <taxon>Elysia</taxon>
    </lineage>
</organism>